<evidence type="ECO:0000313" key="15">
    <source>
        <dbReference type="Proteomes" id="UP000492821"/>
    </source>
</evidence>
<dbReference type="Pfam" id="PF20258">
    <property type="entry name" value="tRNA_Me_trans_C"/>
    <property type="match status" value="1"/>
</dbReference>
<evidence type="ECO:0000256" key="10">
    <source>
        <dbReference type="ARBA" id="ARBA00022884"/>
    </source>
</evidence>
<dbReference type="InterPro" id="IPR046885">
    <property type="entry name" value="MnmA-like_C"/>
</dbReference>
<evidence type="ECO:0000256" key="7">
    <source>
        <dbReference type="ARBA" id="ARBA00022694"/>
    </source>
</evidence>
<reference evidence="16" key="2">
    <citation type="submission" date="2020-10" db="UniProtKB">
        <authorList>
            <consortium name="WormBaseParasite"/>
        </authorList>
    </citation>
    <scope>IDENTIFICATION</scope>
</reference>
<keyword evidence="6" id="KW-0808">Transferase</keyword>
<evidence type="ECO:0000256" key="9">
    <source>
        <dbReference type="ARBA" id="ARBA00022840"/>
    </source>
</evidence>
<keyword evidence="8" id="KW-0547">Nucleotide-binding</keyword>
<keyword evidence="9" id="KW-0067">ATP-binding</keyword>
<evidence type="ECO:0000256" key="8">
    <source>
        <dbReference type="ARBA" id="ARBA00022741"/>
    </source>
</evidence>
<keyword evidence="7" id="KW-0819">tRNA processing</keyword>
<proteinExistence type="inferred from homology"/>
<dbReference type="GO" id="GO:0005524">
    <property type="term" value="F:ATP binding"/>
    <property type="evidence" value="ECO:0007669"/>
    <property type="project" value="UniProtKB-KW"/>
</dbReference>
<evidence type="ECO:0000256" key="2">
    <source>
        <dbReference type="ARBA" id="ARBA00004173"/>
    </source>
</evidence>
<comment type="catalytic activity">
    <reaction evidence="12">
        <text>5-taurinomethyluridine(34) in tRNA + S-sulfanyl-L-cysteinyl-[protein] + AH2 + ATP = 5-taurinomethyl-2-thiouridine(34) in tRNA + L-cysteinyl-[protein] + A + AMP + diphosphate + H(+)</text>
        <dbReference type="Rhea" id="RHEA:47040"/>
        <dbReference type="Rhea" id="RHEA-COMP:10131"/>
        <dbReference type="Rhea" id="RHEA-COMP:11726"/>
        <dbReference type="Rhea" id="RHEA-COMP:11732"/>
        <dbReference type="Rhea" id="RHEA-COMP:11733"/>
        <dbReference type="ChEBI" id="CHEBI:13193"/>
        <dbReference type="ChEBI" id="CHEBI:15378"/>
        <dbReference type="ChEBI" id="CHEBI:17499"/>
        <dbReference type="ChEBI" id="CHEBI:29950"/>
        <dbReference type="ChEBI" id="CHEBI:30616"/>
        <dbReference type="ChEBI" id="CHEBI:33019"/>
        <dbReference type="ChEBI" id="CHEBI:61963"/>
        <dbReference type="ChEBI" id="CHEBI:87171"/>
        <dbReference type="ChEBI" id="CHEBI:87172"/>
        <dbReference type="ChEBI" id="CHEBI:456215"/>
        <dbReference type="EC" id="2.8.1.14"/>
    </reaction>
</comment>
<evidence type="ECO:0000259" key="13">
    <source>
        <dbReference type="Pfam" id="PF20258"/>
    </source>
</evidence>
<comment type="subcellular location">
    <subcellularLocation>
        <location evidence="2">Mitochondrion</location>
    </subcellularLocation>
</comment>
<evidence type="ECO:0000256" key="5">
    <source>
        <dbReference type="ARBA" id="ARBA00022555"/>
    </source>
</evidence>
<evidence type="ECO:0000256" key="12">
    <source>
        <dbReference type="ARBA" id="ARBA00049564"/>
    </source>
</evidence>
<accession>A0A7E4W4P3</accession>
<dbReference type="InterPro" id="IPR004506">
    <property type="entry name" value="MnmA-like"/>
</dbReference>
<keyword evidence="5" id="KW-0820">tRNA-binding</keyword>
<evidence type="ECO:0000259" key="14">
    <source>
        <dbReference type="Pfam" id="PF20259"/>
    </source>
</evidence>
<keyword evidence="10" id="KW-0694">RNA-binding</keyword>
<dbReference type="PANTHER" id="PTHR11933:SF5">
    <property type="entry name" value="MITOCHONDRIAL TRNA-SPECIFIC 2-THIOURIDYLASE 1"/>
    <property type="match status" value="1"/>
</dbReference>
<keyword evidence="11" id="KW-1015">Disulfide bond</keyword>
<dbReference type="GO" id="GO:0061708">
    <property type="term" value="F:tRNA-5-taurinomethyluridine 2-sulfurtransferase"/>
    <property type="evidence" value="ECO:0007669"/>
    <property type="project" value="UniProtKB-EC"/>
</dbReference>
<dbReference type="CDD" id="cd01998">
    <property type="entry name" value="MnmA_TRMU-like"/>
    <property type="match status" value="1"/>
</dbReference>
<protein>
    <recommendedName>
        <fullName evidence="4">tRNA-5-taurinomethyluridine 2-sulfurtransferase</fullName>
        <ecNumber evidence="4">2.8.1.14</ecNumber>
    </recommendedName>
</protein>
<evidence type="ECO:0000256" key="6">
    <source>
        <dbReference type="ARBA" id="ARBA00022679"/>
    </source>
</evidence>
<dbReference type="GO" id="GO:0000049">
    <property type="term" value="F:tRNA binding"/>
    <property type="evidence" value="ECO:0007669"/>
    <property type="project" value="UniProtKB-KW"/>
</dbReference>
<name>A0A7E4W4P3_PANRE</name>
<comment type="similarity">
    <text evidence="3">Belongs to the MnmA/TRMU family.</text>
</comment>
<comment type="function">
    <text evidence="1">Catalyzes the 2-thiolation of uridine at the wobble position (U34) of mitochondrial tRNA(Lys), tRNA(Glu) and tRNA(Gln). Required for the formation of 5-taurinomethyl-2-thiouridine (tm5s2U) of mitochondrial tRNA(Lys), tRNA(Glu), and tRNA(Gln) at the wobble position. ATP is required to activate the C2 atom of the wobble base.</text>
</comment>
<evidence type="ECO:0000256" key="3">
    <source>
        <dbReference type="ARBA" id="ARBA00006191"/>
    </source>
</evidence>
<dbReference type="Pfam" id="PF03054">
    <property type="entry name" value="tRNA_Me_trans"/>
    <property type="match status" value="1"/>
</dbReference>
<dbReference type="Gene3D" id="2.30.30.280">
    <property type="entry name" value="Adenine nucleotide alpha hydrolases-like domains"/>
    <property type="match status" value="1"/>
</dbReference>
<dbReference type="PANTHER" id="PTHR11933">
    <property type="entry name" value="TRNA 5-METHYLAMINOMETHYL-2-THIOURIDYLATE -METHYLTRANSFERASE"/>
    <property type="match status" value="1"/>
</dbReference>
<dbReference type="InterPro" id="IPR014729">
    <property type="entry name" value="Rossmann-like_a/b/a_fold"/>
</dbReference>
<feature type="domain" description="tRNA-specific 2-thiouridylase MnmA-like C-terminal" evidence="13">
    <location>
        <begin position="334"/>
        <end position="399"/>
    </location>
</feature>
<organism evidence="15 16">
    <name type="scientific">Panagrellus redivivus</name>
    <name type="common">Microworm</name>
    <dbReference type="NCBI Taxonomy" id="6233"/>
    <lineage>
        <taxon>Eukaryota</taxon>
        <taxon>Metazoa</taxon>
        <taxon>Ecdysozoa</taxon>
        <taxon>Nematoda</taxon>
        <taxon>Chromadorea</taxon>
        <taxon>Rhabditida</taxon>
        <taxon>Tylenchina</taxon>
        <taxon>Panagrolaimomorpha</taxon>
        <taxon>Panagrolaimoidea</taxon>
        <taxon>Panagrolaimidae</taxon>
        <taxon>Panagrellus</taxon>
    </lineage>
</organism>
<dbReference type="GO" id="GO:0002143">
    <property type="term" value="P:tRNA wobble position uridine thiolation"/>
    <property type="evidence" value="ECO:0007669"/>
    <property type="project" value="TreeGrafter"/>
</dbReference>
<dbReference type="EC" id="2.8.1.14" evidence="4"/>
<dbReference type="Gene3D" id="3.40.50.620">
    <property type="entry name" value="HUPs"/>
    <property type="match status" value="1"/>
</dbReference>
<dbReference type="InterPro" id="IPR046884">
    <property type="entry name" value="MnmA-like_central"/>
</dbReference>
<evidence type="ECO:0000256" key="1">
    <source>
        <dbReference type="ARBA" id="ARBA00003986"/>
    </source>
</evidence>
<dbReference type="InterPro" id="IPR023382">
    <property type="entry name" value="MnmA-like_central_sf"/>
</dbReference>
<evidence type="ECO:0000313" key="16">
    <source>
        <dbReference type="WBParaSite" id="Pan_g7314.t1"/>
    </source>
</evidence>
<dbReference type="AlphaFoldDB" id="A0A7E4W4P3"/>
<dbReference type="FunFam" id="3.40.50.620:FF:000104">
    <property type="entry name" value="Mitochondrial tRNA-specific 2-thiouridylase 1"/>
    <property type="match status" value="1"/>
</dbReference>
<dbReference type="Pfam" id="PF20259">
    <property type="entry name" value="tRNA_Me_trans_M"/>
    <property type="match status" value="1"/>
</dbReference>
<dbReference type="WBParaSite" id="Pan_g7314.t1">
    <property type="protein sequence ID" value="Pan_g7314.t1"/>
    <property type="gene ID" value="Pan_g7314"/>
</dbReference>
<keyword evidence="15" id="KW-1185">Reference proteome</keyword>
<dbReference type="SUPFAM" id="SSF52402">
    <property type="entry name" value="Adenine nucleotide alpha hydrolases-like"/>
    <property type="match status" value="1"/>
</dbReference>
<sequence>MILVLNARQQHYARCMHNRVTKLHLARRQLTDNFLPSLLQMPLKRVVCAISGGIDSAVSALLLKQRGYDVTGLFMVNWDHVEEGESNCPRTRDLADAQKVCNILDIELQSVNFVKEYWNHVFVPFLESYKQGRAVVPDVACNSLIKFGLFYEYARERLGADVVATGHYARTSRGWDGPSDSPVKLLRSVDPVKDQTYFLANVSERALRNTLFPVGGMYKSEVQKIAATNGLGFLNEKRESMGICFVGKRKNFSDFLLEYIDPVQGPIVLDSSSSHQTIGIHSGVHNFTLGKRVAVPIENYQSAAGLFVAKLDYATQTVYVVEGSHHPSLYAEQFQVNQPIWITPPAKNHIQFALQRNHPPLDCVLDGDIVTPVRPVRAAATGQLCVFYDGDVCLGGGEIQRIVSTL</sequence>
<evidence type="ECO:0000256" key="4">
    <source>
        <dbReference type="ARBA" id="ARBA00011953"/>
    </source>
</evidence>
<evidence type="ECO:0000256" key="11">
    <source>
        <dbReference type="ARBA" id="ARBA00023157"/>
    </source>
</evidence>
<dbReference type="Proteomes" id="UP000492821">
    <property type="component" value="Unassembled WGS sequence"/>
</dbReference>
<feature type="domain" description="tRNA-specific 2-thiouridylase MnmA-like central" evidence="14">
    <location>
        <begin position="254"/>
        <end position="321"/>
    </location>
</feature>
<dbReference type="NCBIfam" id="TIGR00420">
    <property type="entry name" value="trmU"/>
    <property type="match status" value="1"/>
</dbReference>
<dbReference type="NCBIfam" id="NF001138">
    <property type="entry name" value="PRK00143.1"/>
    <property type="match status" value="1"/>
</dbReference>
<dbReference type="Gene3D" id="2.40.30.10">
    <property type="entry name" value="Translation factors"/>
    <property type="match status" value="1"/>
</dbReference>
<dbReference type="GO" id="GO:0005739">
    <property type="term" value="C:mitochondrion"/>
    <property type="evidence" value="ECO:0007669"/>
    <property type="project" value="UniProtKB-SubCell"/>
</dbReference>
<reference evidence="15" key="1">
    <citation type="journal article" date="2013" name="Genetics">
        <title>The draft genome and transcriptome of Panagrellus redivivus are shaped by the harsh demands of a free-living lifestyle.</title>
        <authorList>
            <person name="Srinivasan J."/>
            <person name="Dillman A.R."/>
            <person name="Macchietto M.G."/>
            <person name="Heikkinen L."/>
            <person name="Lakso M."/>
            <person name="Fracchia K.M."/>
            <person name="Antoshechkin I."/>
            <person name="Mortazavi A."/>
            <person name="Wong G."/>
            <person name="Sternberg P.W."/>
        </authorList>
    </citation>
    <scope>NUCLEOTIDE SEQUENCE [LARGE SCALE GENOMIC DNA]</scope>
    <source>
        <strain evidence="15">MT8872</strain>
    </source>
</reference>